<protein>
    <submittedName>
        <fullName evidence="1">Uncharacterized protein</fullName>
    </submittedName>
</protein>
<dbReference type="EMBL" id="JAQNSB010000048">
    <property type="protein sequence ID" value="MDC1857164.1"/>
    <property type="molecule type" value="Genomic_DNA"/>
</dbReference>
<evidence type="ECO:0000313" key="1">
    <source>
        <dbReference type="EMBL" id="MDC1857164.1"/>
    </source>
</evidence>
<reference evidence="1" key="1">
    <citation type="submission" date="2022-10" db="EMBL/GenBank/DDBJ databases">
        <title>Human gut microbiome strain richness.</title>
        <authorList>
            <person name="Chen-Liaw A."/>
        </authorList>
    </citation>
    <scope>NUCLEOTIDE SEQUENCE</scope>
    <source>
        <strain evidence="1">BSD2780061687st1_G10_BSD2780061687b_171204</strain>
    </source>
</reference>
<comment type="caution">
    <text evidence="1">The sequence shown here is derived from an EMBL/GenBank/DDBJ whole genome shotgun (WGS) entry which is preliminary data.</text>
</comment>
<gene>
    <name evidence="1" type="ORF">POZ22_20665</name>
</gene>
<accession>A0AAW6GKK1</accession>
<evidence type="ECO:0000313" key="2">
    <source>
        <dbReference type="Proteomes" id="UP001214113"/>
    </source>
</evidence>
<dbReference type="RefSeq" id="WP_272195980.1">
    <property type="nucleotide sequence ID" value="NZ_JAQNSB010000048.1"/>
</dbReference>
<dbReference type="Proteomes" id="UP001214113">
    <property type="component" value="Unassembled WGS sequence"/>
</dbReference>
<dbReference type="AlphaFoldDB" id="A0AAW6GKK1"/>
<sequence length="61" mass="6971">MDNKLRCKSCGKQIKGGCYNAPDGPFCVDCWENKISEEVKKDYEKQVLKRLQAIGISFKTK</sequence>
<proteinExistence type="predicted"/>
<name>A0AAW6GKK1_BACUN</name>
<organism evidence="1 2">
    <name type="scientific">Bacteroides uniformis</name>
    <dbReference type="NCBI Taxonomy" id="820"/>
    <lineage>
        <taxon>Bacteria</taxon>
        <taxon>Pseudomonadati</taxon>
        <taxon>Bacteroidota</taxon>
        <taxon>Bacteroidia</taxon>
        <taxon>Bacteroidales</taxon>
        <taxon>Bacteroidaceae</taxon>
        <taxon>Bacteroides</taxon>
    </lineage>
</organism>